<evidence type="ECO:0000259" key="2">
    <source>
        <dbReference type="Pfam" id="PF02661"/>
    </source>
</evidence>
<dbReference type="NCBIfam" id="TIGR01550">
    <property type="entry name" value="DOC_P1"/>
    <property type="match status" value="1"/>
</dbReference>
<dbReference type="InterPro" id="IPR053737">
    <property type="entry name" value="Type_II_TA_Toxin"/>
</dbReference>
<dbReference type="Pfam" id="PF02661">
    <property type="entry name" value="Fic"/>
    <property type="match status" value="1"/>
</dbReference>
<evidence type="ECO:0000313" key="3">
    <source>
        <dbReference type="EMBL" id="CAG8513419.1"/>
    </source>
</evidence>
<dbReference type="AlphaFoldDB" id="A0A9N9F732"/>
<evidence type="ECO:0000256" key="1">
    <source>
        <dbReference type="SAM" id="MobiDB-lite"/>
    </source>
</evidence>
<accession>A0A9N9F732</accession>
<dbReference type="OrthoDB" id="2406964at2759"/>
<reference evidence="3" key="1">
    <citation type="submission" date="2021-06" db="EMBL/GenBank/DDBJ databases">
        <authorList>
            <person name="Kallberg Y."/>
            <person name="Tangrot J."/>
            <person name="Rosling A."/>
        </authorList>
    </citation>
    <scope>NUCLEOTIDE SEQUENCE</scope>
    <source>
        <strain evidence="3">CL551</strain>
    </source>
</reference>
<proteinExistence type="predicted"/>
<dbReference type="PANTHER" id="PTHR39426:SF1">
    <property type="entry name" value="HOMOLOGY TO DEATH-ON-CURING PROTEIN OF PHAGE P1"/>
    <property type="match status" value="1"/>
</dbReference>
<dbReference type="Gene3D" id="1.20.120.1870">
    <property type="entry name" value="Fic/DOC protein, Fido domain"/>
    <property type="match status" value="1"/>
</dbReference>
<organism evidence="3 4">
    <name type="scientific">Acaulospora morrowiae</name>
    <dbReference type="NCBI Taxonomy" id="94023"/>
    <lineage>
        <taxon>Eukaryota</taxon>
        <taxon>Fungi</taxon>
        <taxon>Fungi incertae sedis</taxon>
        <taxon>Mucoromycota</taxon>
        <taxon>Glomeromycotina</taxon>
        <taxon>Glomeromycetes</taxon>
        <taxon>Diversisporales</taxon>
        <taxon>Acaulosporaceae</taxon>
        <taxon>Acaulospora</taxon>
    </lineage>
</organism>
<gene>
    <name evidence="3" type="ORF">AMORRO_LOCUS3843</name>
</gene>
<feature type="region of interest" description="Disordered" evidence="1">
    <location>
        <begin position="1"/>
        <end position="25"/>
    </location>
</feature>
<evidence type="ECO:0000313" key="4">
    <source>
        <dbReference type="Proteomes" id="UP000789342"/>
    </source>
</evidence>
<dbReference type="GO" id="GO:0016301">
    <property type="term" value="F:kinase activity"/>
    <property type="evidence" value="ECO:0007669"/>
    <property type="project" value="InterPro"/>
</dbReference>
<feature type="domain" description="Fido" evidence="2">
    <location>
        <begin position="80"/>
        <end position="145"/>
    </location>
</feature>
<keyword evidence="4" id="KW-1185">Reference proteome</keyword>
<sequence length="188" mass="21108">MGRFLPSSHQSYPLPPEFGQPSNSETLGEIIGRTVRLRKIYKRNWANILSAKLESLFKTARQVKITVAHSENYSTKSTNEPNTDIGVLKSAFHRPQWMWMYYYSEAQSIPSLFRMATGLGESVIKNHAFLDGNKRAGHLAISLFLAVNDYDLVADDASTEKITIGVATGDVNIDILESWITSNAKKRE</sequence>
<dbReference type="InterPro" id="IPR003812">
    <property type="entry name" value="Fido"/>
</dbReference>
<protein>
    <submittedName>
        <fullName evidence="3">18641_t:CDS:1</fullName>
    </submittedName>
</protein>
<dbReference type="InterPro" id="IPR006440">
    <property type="entry name" value="Doc"/>
</dbReference>
<dbReference type="Proteomes" id="UP000789342">
    <property type="component" value="Unassembled WGS sequence"/>
</dbReference>
<dbReference type="PANTHER" id="PTHR39426">
    <property type="entry name" value="HOMOLOGY TO DEATH-ON-CURING PROTEIN OF PHAGE P1"/>
    <property type="match status" value="1"/>
</dbReference>
<comment type="caution">
    <text evidence="3">The sequence shown here is derived from an EMBL/GenBank/DDBJ whole genome shotgun (WGS) entry which is preliminary data.</text>
</comment>
<dbReference type="EMBL" id="CAJVPV010001952">
    <property type="protein sequence ID" value="CAG8513419.1"/>
    <property type="molecule type" value="Genomic_DNA"/>
</dbReference>
<name>A0A9N9F732_9GLOM</name>